<feature type="region of interest" description="Disordered" evidence="1">
    <location>
        <begin position="156"/>
        <end position="212"/>
    </location>
</feature>
<evidence type="ECO:0000256" key="1">
    <source>
        <dbReference type="SAM" id="MobiDB-lite"/>
    </source>
</evidence>
<name>F0SFL6_RUBBR</name>
<dbReference type="Proteomes" id="UP000006860">
    <property type="component" value="Chromosome"/>
</dbReference>
<gene>
    <name evidence="2" type="ordered locus">Plabr_2877</name>
</gene>
<keyword evidence="3" id="KW-1185">Reference proteome</keyword>
<evidence type="ECO:0000313" key="2">
    <source>
        <dbReference type="EMBL" id="ADY60476.1"/>
    </source>
</evidence>
<evidence type="ECO:0000313" key="3">
    <source>
        <dbReference type="Proteomes" id="UP000006860"/>
    </source>
</evidence>
<organism evidence="2 3">
    <name type="scientific">Rubinisphaera brasiliensis (strain ATCC 49424 / DSM 5305 / JCM 21570 / IAM 15109 / NBRC 103401 / IFAM 1448)</name>
    <name type="common">Planctomyces brasiliensis</name>
    <dbReference type="NCBI Taxonomy" id="756272"/>
    <lineage>
        <taxon>Bacteria</taxon>
        <taxon>Pseudomonadati</taxon>
        <taxon>Planctomycetota</taxon>
        <taxon>Planctomycetia</taxon>
        <taxon>Planctomycetales</taxon>
        <taxon>Planctomycetaceae</taxon>
        <taxon>Rubinisphaera</taxon>
    </lineage>
</organism>
<dbReference type="EMBL" id="CP002546">
    <property type="protein sequence ID" value="ADY60476.1"/>
    <property type="molecule type" value="Genomic_DNA"/>
</dbReference>
<feature type="compositionally biased region" description="Low complexity" evidence="1">
    <location>
        <begin position="169"/>
        <end position="178"/>
    </location>
</feature>
<dbReference type="HOGENOM" id="CLU_1053282_0_0_0"/>
<sequence>MSEQENGVTPAVIDYESEEALVEKARVALSQCNWVVGECASQWTEKYARGRTDADFGNMVGLSADQVFQRRRVWQTFHDVRNEYPALKWSHFYVAINWDDAAECLQWAVENQATIAEMRAWRRAVHGEDLTTDPDPNALQALDYDNMTVRDAVEVGAGGDVPFDPNGAEGSVSSSGEVTPYAPFRKDARGNFEGEQSEETHSAPTSAPDLSTDKVVKRAISGLRRIQQQLAELSSEDFLQLPPELINQLWDTYDELGQDIKRQG</sequence>
<dbReference type="AlphaFoldDB" id="F0SFL6"/>
<dbReference type="OrthoDB" id="264328at2"/>
<dbReference type="KEGG" id="pbs:Plabr_2877"/>
<dbReference type="eggNOG" id="ENOG50304H9">
    <property type="taxonomic scope" value="Bacteria"/>
</dbReference>
<accession>F0SFL6</accession>
<reference evidence="3" key="1">
    <citation type="submission" date="2011-02" db="EMBL/GenBank/DDBJ databases">
        <title>The complete genome of Planctomyces brasiliensis DSM 5305.</title>
        <authorList>
            <person name="Lucas S."/>
            <person name="Copeland A."/>
            <person name="Lapidus A."/>
            <person name="Bruce D."/>
            <person name="Goodwin L."/>
            <person name="Pitluck S."/>
            <person name="Kyrpides N."/>
            <person name="Mavromatis K."/>
            <person name="Pagani I."/>
            <person name="Ivanova N."/>
            <person name="Ovchinnikova G."/>
            <person name="Lu M."/>
            <person name="Detter J.C."/>
            <person name="Han C."/>
            <person name="Land M."/>
            <person name="Hauser L."/>
            <person name="Markowitz V."/>
            <person name="Cheng J.-F."/>
            <person name="Hugenholtz P."/>
            <person name="Woyke T."/>
            <person name="Wu D."/>
            <person name="Tindall B."/>
            <person name="Pomrenke H.G."/>
            <person name="Brambilla E."/>
            <person name="Klenk H.-P."/>
            <person name="Eisen J.A."/>
        </authorList>
    </citation>
    <scope>NUCLEOTIDE SEQUENCE [LARGE SCALE GENOMIC DNA]</scope>
    <source>
        <strain evidence="3">ATCC 49424 / DSM 5305 / JCM 21570 / NBRC 103401 / IFAM 1448</strain>
    </source>
</reference>
<proteinExistence type="predicted"/>
<dbReference type="RefSeq" id="WP_013629198.1">
    <property type="nucleotide sequence ID" value="NC_015174.1"/>
</dbReference>
<protein>
    <submittedName>
        <fullName evidence="2">Uncharacterized protein</fullName>
    </submittedName>
</protein>